<evidence type="ECO:0000256" key="3">
    <source>
        <dbReference type="ARBA" id="ARBA00022448"/>
    </source>
</evidence>
<evidence type="ECO:0000256" key="5">
    <source>
        <dbReference type="ARBA" id="ARBA00022692"/>
    </source>
</evidence>
<keyword evidence="7 8" id="KW-0472">Membrane</keyword>
<sequence>MSSTNTAKGLTYGLTAYLIWGSFPIIISALGFASPVEVVVWRVVFGFLAAVGLITVNRSWGSVRSVLSSRSSLVWILVAAVFIMINWQAYVIGIASGHVVESSLGYFINPIVTIVLAVIFLGERLRVWQWVAVGVAFVAVLILTFDYGRPPWIALILAGSFGIYGLAKNKLGGKVSALNSFAFESGFLLPVALVEFVFFLPLGPQFGASGFWGSFGLVGFGVLTAIPLILFGSAAKHLPLSWVGFMQFLTPIIQFSLGLLYFHESMPLARWFGFGLVWLALAFLSVDMVSSRRGSK</sequence>
<dbReference type="Pfam" id="PF00892">
    <property type="entry name" value="EamA"/>
    <property type="match status" value="1"/>
</dbReference>
<evidence type="ECO:0000256" key="4">
    <source>
        <dbReference type="ARBA" id="ARBA00022475"/>
    </source>
</evidence>
<comment type="subcellular location">
    <subcellularLocation>
        <location evidence="1">Cell membrane</location>
        <topology evidence="1">Multi-pass membrane protein</topology>
    </subcellularLocation>
</comment>
<keyword evidence="5 8" id="KW-0812">Transmembrane</keyword>
<evidence type="ECO:0000256" key="8">
    <source>
        <dbReference type="SAM" id="Phobius"/>
    </source>
</evidence>
<accession>A0A6J7K6M7</accession>
<feature type="transmembrane region" description="Helical" evidence="8">
    <location>
        <begin position="127"/>
        <end position="145"/>
    </location>
</feature>
<dbReference type="NCBIfam" id="TIGR00688">
    <property type="entry name" value="rarD"/>
    <property type="match status" value="1"/>
</dbReference>
<dbReference type="SUPFAM" id="SSF103481">
    <property type="entry name" value="Multidrug resistance efflux transporter EmrE"/>
    <property type="match status" value="2"/>
</dbReference>
<dbReference type="InterPro" id="IPR004626">
    <property type="entry name" value="RarD"/>
</dbReference>
<evidence type="ECO:0000313" key="10">
    <source>
        <dbReference type="EMBL" id="CAB4951087.1"/>
    </source>
</evidence>
<feature type="transmembrane region" description="Helical" evidence="8">
    <location>
        <begin position="12"/>
        <end position="33"/>
    </location>
</feature>
<evidence type="ECO:0000256" key="6">
    <source>
        <dbReference type="ARBA" id="ARBA00022989"/>
    </source>
</evidence>
<evidence type="ECO:0000259" key="9">
    <source>
        <dbReference type="Pfam" id="PF00892"/>
    </source>
</evidence>
<gene>
    <name evidence="10" type="ORF">UFOPK3837_00434</name>
</gene>
<keyword evidence="4" id="KW-1003">Cell membrane</keyword>
<organism evidence="10">
    <name type="scientific">freshwater metagenome</name>
    <dbReference type="NCBI Taxonomy" id="449393"/>
    <lineage>
        <taxon>unclassified sequences</taxon>
        <taxon>metagenomes</taxon>
        <taxon>ecological metagenomes</taxon>
    </lineage>
</organism>
<keyword evidence="3" id="KW-0813">Transport</keyword>
<dbReference type="PANTHER" id="PTHR22911:SF137">
    <property type="entry name" value="SOLUTE CARRIER FAMILY 35 MEMBER G2-RELATED"/>
    <property type="match status" value="1"/>
</dbReference>
<feature type="transmembrane region" description="Helical" evidence="8">
    <location>
        <begin position="179"/>
        <end position="199"/>
    </location>
</feature>
<comment type="similarity">
    <text evidence="2">Belongs to the EamA transporter family.</text>
</comment>
<dbReference type="PANTHER" id="PTHR22911">
    <property type="entry name" value="ACYL-MALONYL CONDENSING ENZYME-RELATED"/>
    <property type="match status" value="1"/>
</dbReference>
<feature type="transmembrane region" description="Helical" evidence="8">
    <location>
        <begin position="104"/>
        <end position="122"/>
    </location>
</feature>
<evidence type="ECO:0000256" key="2">
    <source>
        <dbReference type="ARBA" id="ARBA00007362"/>
    </source>
</evidence>
<keyword evidence="6 8" id="KW-1133">Transmembrane helix</keyword>
<feature type="transmembrane region" description="Helical" evidence="8">
    <location>
        <begin position="211"/>
        <end position="230"/>
    </location>
</feature>
<feature type="transmembrane region" description="Helical" evidence="8">
    <location>
        <begin position="72"/>
        <end position="92"/>
    </location>
</feature>
<reference evidence="10" key="1">
    <citation type="submission" date="2020-05" db="EMBL/GenBank/DDBJ databases">
        <authorList>
            <person name="Chiriac C."/>
            <person name="Salcher M."/>
            <person name="Ghai R."/>
            <person name="Kavagutti S V."/>
        </authorList>
    </citation>
    <scope>NUCLEOTIDE SEQUENCE</scope>
</reference>
<dbReference type="InterPro" id="IPR037185">
    <property type="entry name" value="EmrE-like"/>
</dbReference>
<feature type="transmembrane region" description="Helical" evidence="8">
    <location>
        <begin position="242"/>
        <end position="262"/>
    </location>
</feature>
<dbReference type="InterPro" id="IPR000620">
    <property type="entry name" value="EamA_dom"/>
</dbReference>
<dbReference type="GO" id="GO:0005886">
    <property type="term" value="C:plasma membrane"/>
    <property type="evidence" value="ECO:0007669"/>
    <property type="project" value="UniProtKB-SubCell"/>
</dbReference>
<feature type="transmembrane region" description="Helical" evidence="8">
    <location>
        <begin position="39"/>
        <end position="60"/>
    </location>
</feature>
<proteinExistence type="inferred from homology"/>
<dbReference type="EMBL" id="CAFBNO010000010">
    <property type="protein sequence ID" value="CAB4951087.1"/>
    <property type="molecule type" value="Genomic_DNA"/>
</dbReference>
<feature type="transmembrane region" description="Helical" evidence="8">
    <location>
        <begin position="268"/>
        <end position="286"/>
    </location>
</feature>
<feature type="domain" description="EamA" evidence="9">
    <location>
        <begin position="8"/>
        <end position="144"/>
    </location>
</feature>
<protein>
    <submittedName>
        <fullName evidence="10">Unannotated protein</fullName>
    </submittedName>
</protein>
<evidence type="ECO:0000256" key="1">
    <source>
        <dbReference type="ARBA" id="ARBA00004651"/>
    </source>
</evidence>
<name>A0A6J7K6M7_9ZZZZ</name>
<dbReference type="AlphaFoldDB" id="A0A6J7K6M7"/>
<evidence type="ECO:0000256" key="7">
    <source>
        <dbReference type="ARBA" id="ARBA00023136"/>
    </source>
</evidence>
<feature type="transmembrane region" description="Helical" evidence="8">
    <location>
        <begin position="151"/>
        <end position="167"/>
    </location>
</feature>